<keyword evidence="2" id="KW-1185">Reference proteome</keyword>
<sequence>MMRRCNDSRNPHYSNYGGRGITVCARWHEFQNFHADMGERPPGHSLERKNNDLGYCLGNCRWATRSDQARNTRSNVIITRGGETKTMAEWAEITGIPYARIQGRRRMGWNDEELFLGKRPKRINGGTNGLADRQAL</sequence>
<dbReference type="EMBL" id="AEAI01001591">
    <property type="protein sequence ID" value="EGH46385.1"/>
    <property type="molecule type" value="Genomic_DNA"/>
</dbReference>
<evidence type="ECO:0000313" key="1">
    <source>
        <dbReference type="EMBL" id="EGH46385.1"/>
    </source>
</evidence>
<protein>
    <submittedName>
        <fullName evidence="1">Uncharacterized protein</fullName>
    </submittedName>
</protein>
<name>F3GH35_PSESJ</name>
<dbReference type="Proteomes" id="UP000004986">
    <property type="component" value="Unassembled WGS sequence"/>
</dbReference>
<proteinExistence type="predicted"/>
<gene>
    <name evidence="1" type="ORF">PSYPI_30388</name>
</gene>
<accession>F3GH35</accession>
<dbReference type="AlphaFoldDB" id="F3GH35"/>
<evidence type="ECO:0000313" key="2">
    <source>
        <dbReference type="Proteomes" id="UP000004986"/>
    </source>
</evidence>
<feature type="non-terminal residue" evidence="1">
    <location>
        <position position="136"/>
    </location>
</feature>
<reference evidence="1 2" key="1">
    <citation type="journal article" date="2011" name="PLoS Pathog.">
        <title>Dynamic evolution of pathogenicity revealed by sequencing and comparative genomics of 19 Pseudomonas syringae isolates.</title>
        <authorList>
            <person name="Baltrus D.A."/>
            <person name="Nishimura M.T."/>
            <person name="Romanchuk A."/>
            <person name="Chang J.H."/>
            <person name="Mukhtar M.S."/>
            <person name="Cherkis K."/>
            <person name="Roach J."/>
            <person name="Grant S.R."/>
            <person name="Jones C.D."/>
            <person name="Dangl J.L."/>
        </authorList>
    </citation>
    <scope>NUCLEOTIDE SEQUENCE [LARGE SCALE GENOMIC DNA]</scope>
    <source>
        <strain evidence="1 2">1704B</strain>
    </source>
</reference>
<organism evidence="1 2">
    <name type="scientific">Pseudomonas syringae pv. pisi str. 1704B</name>
    <dbReference type="NCBI Taxonomy" id="629263"/>
    <lineage>
        <taxon>Bacteria</taxon>
        <taxon>Pseudomonadati</taxon>
        <taxon>Pseudomonadota</taxon>
        <taxon>Gammaproteobacteria</taxon>
        <taxon>Pseudomonadales</taxon>
        <taxon>Pseudomonadaceae</taxon>
        <taxon>Pseudomonas</taxon>
        <taxon>Pseudomonas syringae</taxon>
    </lineage>
</organism>
<comment type="caution">
    <text evidence="1">The sequence shown here is derived from an EMBL/GenBank/DDBJ whole genome shotgun (WGS) entry which is preliminary data.</text>
</comment>
<dbReference type="HOGENOM" id="CLU_074053_3_0_6"/>